<protein>
    <recommendedName>
        <fullName evidence="4">Sulfur globule protein</fullName>
    </recommendedName>
</protein>
<reference evidence="2 3" key="1">
    <citation type="journal article" date="2019" name="Emerg. Microbes Infect.">
        <title>Comprehensive subspecies identification of 175 nontuberculous mycobacteria species based on 7547 genomic profiles.</title>
        <authorList>
            <person name="Matsumoto Y."/>
            <person name="Kinjo T."/>
            <person name="Motooka D."/>
            <person name="Nabeya D."/>
            <person name="Jung N."/>
            <person name="Uechi K."/>
            <person name="Horii T."/>
            <person name="Iida T."/>
            <person name="Fujita J."/>
            <person name="Nakamura S."/>
        </authorList>
    </citation>
    <scope>NUCLEOTIDE SEQUENCE [LARGE SCALE GENOMIC DNA]</scope>
    <source>
        <strain evidence="2 3">JCM 6399</strain>
    </source>
</reference>
<evidence type="ECO:0000256" key="1">
    <source>
        <dbReference type="SAM" id="SignalP"/>
    </source>
</evidence>
<keyword evidence="1" id="KW-0732">Signal</keyword>
<organism evidence="2 3">
    <name type="scientific">Mycobacterium gallinarum</name>
    <dbReference type="NCBI Taxonomy" id="39689"/>
    <lineage>
        <taxon>Bacteria</taxon>
        <taxon>Bacillati</taxon>
        <taxon>Actinomycetota</taxon>
        <taxon>Actinomycetes</taxon>
        <taxon>Mycobacteriales</taxon>
        <taxon>Mycobacteriaceae</taxon>
        <taxon>Mycobacterium</taxon>
    </lineage>
</organism>
<sequence length="78" mass="8220">MRSVCKRMVAVVVAGAAALTIAAAPVAAAAPAPAVTIPAAYGHGGHGYGGHGYGPGFNEYRGPVFGYGHYRHWWPWRW</sequence>
<evidence type="ECO:0000313" key="2">
    <source>
        <dbReference type="EMBL" id="BBY91590.1"/>
    </source>
</evidence>
<evidence type="ECO:0000313" key="3">
    <source>
        <dbReference type="Proteomes" id="UP000465785"/>
    </source>
</evidence>
<accession>A0A9W4B092</accession>
<dbReference type="EMBL" id="AP022601">
    <property type="protein sequence ID" value="BBY91590.1"/>
    <property type="molecule type" value="Genomic_DNA"/>
</dbReference>
<feature type="chain" id="PRO_5040920149" description="Sulfur globule protein" evidence="1">
    <location>
        <begin position="30"/>
        <end position="78"/>
    </location>
</feature>
<proteinExistence type="predicted"/>
<keyword evidence="3" id="KW-1185">Reference proteome</keyword>
<dbReference type="RefSeq" id="WP_163724379.1">
    <property type="nucleotide sequence ID" value="NZ_AP022601.1"/>
</dbReference>
<gene>
    <name evidence="2" type="ORF">MGALJ_12590</name>
</gene>
<dbReference type="Proteomes" id="UP000465785">
    <property type="component" value="Chromosome"/>
</dbReference>
<dbReference type="AlphaFoldDB" id="A0A9W4B092"/>
<dbReference type="KEGG" id="mgau:MGALJ_12590"/>
<name>A0A9W4B092_9MYCO</name>
<evidence type="ECO:0008006" key="4">
    <source>
        <dbReference type="Google" id="ProtNLM"/>
    </source>
</evidence>
<feature type="signal peptide" evidence="1">
    <location>
        <begin position="1"/>
        <end position="29"/>
    </location>
</feature>